<dbReference type="AlphaFoldDB" id="A0A6I2UPA9"/>
<organism evidence="2 3">
    <name type="scientific">Selenomonas montiformis</name>
    <dbReference type="NCBI Taxonomy" id="2652285"/>
    <lineage>
        <taxon>Bacteria</taxon>
        <taxon>Bacillati</taxon>
        <taxon>Bacillota</taxon>
        <taxon>Negativicutes</taxon>
        <taxon>Selenomonadales</taxon>
        <taxon>Selenomonadaceae</taxon>
        <taxon>Selenomonas</taxon>
    </lineage>
</organism>
<dbReference type="EMBL" id="VUNL01000002">
    <property type="protein sequence ID" value="MSV24033.1"/>
    <property type="molecule type" value="Genomic_DNA"/>
</dbReference>
<name>A0A6I2UPA9_9FIRM</name>
<reference evidence="2 3" key="1">
    <citation type="submission" date="2019-08" db="EMBL/GenBank/DDBJ databases">
        <title>In-depth cultivation of the pig gut microbiome towards novel bacterial diversity and tailored functional studies.</title>
        <authorList>
            <person name="Wylensek D."/>
            <person name="Hitch T.C.A."/>
            <person name="Clavel T."/>
        </authorList>
    </citation>
    <scope>NUCLEOTIDE SEQUENCE [LARGE SCALE GENOMIC DNA]</scope>
    <source>
        <strain evidence="3">WCA-380-WT-3B3</strain>
    </source>
</reference>
<comment type="caution">
    <text evidence="2">The sequence shown here is derived from an EMBL/GenBank/DDBJ whole genome shotgun (WGS) entry which is preliminary data.</text>
</comment>
<evidence type="ECO:0000313" key="2">
    <source>
        <dbReference type="EMBL" id="MSV24033.1"/>
    </source>
</evidence>
<accession>A0A6I2UPA9</accession>
<keyword evidence="3" id="KW-1185">Reference proteome</keyword>
<proteinExistence type="predicted"/>
<feature type="transmembrane region" description="Helical" evidence="1">
    <location>
        <begin position="89"/>
        <end position="109"/>
    </location>
</feature>
<feature type="transmembrane region" description="Helical" evidence="1">
    <location>
        <begin position="62"/>
        <end position="82"/>
    </location>
</feature>
<keyword evidence="1" id="KW-0472">Membrane</keyword>
<evidence type="ECO:0000313" key="3">
    <source>
        <dbReference type="Proteomes" id="UP000430222"/>
    </source>
</evidence>
<evidence type="ECO:0000256" key="1">
    <source>
        <dbReference type="SAM" id="Phobius"/>
    </source>
</evidence>
<keyword evidence="1" id="KW-1133">Transmembrane helix</keyword>
<gene>
    <name evidence="2" type="ORF">FYJ78_02290</name>
</gene>
<keyword evidence="1" id="KW-0812">Transmembrane</keyword>
<protein>
    <submittedName>
        <fullName evidence="2">Uncharacterized protein</fullName>
    </submittedName>
</protein>
<sequence>MRYRWFADEEERMDEFGVPVSRAVKDEALPPRRPGYARGELLAIALAAVILIYEWVVDDTSMIFVCVSFLIYEMRPLALLFLGPAGPAAANVMKGFSLAVFLGAVLIAFL</sequence>
<feature type="transmembrane region" description="Helical" evidence="1">
    <location>
        <begin position="39"/>
        <end position="56"/>
    </location>
</feature>
<dbReference type="Proteomes" id="UP000430222">
    <property type="component" value="Unassembled WGS sequence"/>
</dbReference>
<dbReference type="RefSeq" id="WP_154619766.1">
    <property type="nucleotide sequence ID" value="NZ_CBCTNG010000001.1"/>
</dbReference>